<name>A0A124E3T1_MYCFO</name>
<reference evidence="2 3" key="1">
    <citation type="journal article" date="2016" name="Genome Announc.">
        <title>Draft Genome Sequences of Five Rapidly Growing Mycobacterium Species, M. thermoresistibile, M. fortuitum subsp. acetamidolyticum, M. canariasense, M. brisbanense, and M. novocastrense.</title>
        <authorList>
            <person name="Katahira K."/>
            <person name="Ogura Y."/>
            <person name="Gotoh Y."/>
            <person name="Hayashi T."/>
        </authorList>
    </citation>
    <scope>NUCLEOTIDE SEQUENCE [LARGE SCALE GENOMIC DNA]</scope>
    <source>
        <strain evidence="2 3">JCM6368</strain>
    </source>
</reference>
<dbReference type="AlphaFoldDB" id="A0A124E3T1"/>
<evidence type="ECO:0000313" key="2">
    <source>
        <dbReference type="EMBL" id="GAT00926.1"/>
    </source>
</evidence>
<protein>
    <submittedName>
        <fullName evidence="2">Uncharacterized protein</fullName>
    </submittedName>
</protein>
<dbReference type="RefSeq" id="WP_061262654.1">
    <property type="nucleotide sequence ID" value="NZ_BCSZ01000010.1"/>
</dbReference>
<sequence length="254" mass="27824">MQLLAAGVIAGSHGLDRGHVGRICDALTDSGLDLDAWSAPQLLAALDVDMRMRGWSWPDRVDHPASFLRSRLRRLPVRPAGAHKDIRPDTRTSRVSQDRDGECRQSTEELTQRWYADVLAVTMPQERDTLLRAHEAKFGAVLDPFAALANAGRRAARQFPDLPLEQGLMRWAHDELGEELSGGVERVPAATSLSTDLLMDLAIGKCDCIVCGAPNALVRPQLPLRAMSTVCDQCWPVIAAELAEASDIDEEMLA</sequence>
<dbReference type="EMBL" id="BCSZ01000010">
    <property type="protein sequence ID" value="GAT00926.1"/>
    <property type="molecule type" value="Genomic_DNA"/>
</dbReference>
<evidence type="ECO:0000313" key="3">
    <source>
        <dbReference type="Proteomes" id="UP000069705"/>
    </source>
</evidence>
<feature type="compositionally biased region" description="Basic and acidic residues" evidence="1">
    <location>
        <begin position="82"/>
        <end position="106"/>
    </location>
</feature>
<dbReference type="Proteomes" id="UP000069705">
    <property type="component" value="Unassembled WGS sequence"/>
</dbReference>
<proteinExistence type="predicted"/>
<evidence type="ECO:0000256" key="1">
    <source>
        <dbReference type="SAM" id="MobiDB-lite"/>
    </source>
</evidence>
<feature type="region of interest" description="Disordered" evidence="1">
    <location>
        <begin position="79"/>
        <end position="106"/>
    </location>
</feature>
<reference evidence="3" key="2">
    <citation type="submission" date="2016-02" db="EMBL/GenBank/DDBJ databases">
        <title>Draft genome sequence of five rapidly growing Mycobacterium species.</title>
        <authorList>
            <person name="Katahira K."/>
            <person name="Gotou Y."/>
            <person name="Iida K."/>
            <person name="Ogura Y."/>
            <person name="Hayashi T."/>
        </authorList>
    </citation>
    <scope>NUCLEOTIDE SEQUENCE [LARGE SCALE GENOMIC DNA]</scope>
    <source>
        <strain evidence="3">JCM6368</strain>
    </source>
</reference>
<accession>A0A124E3T1</accession>
<comment type="caution">
    <text evidence="2">The sequence shown here is derived from an EMBL/GenBank/DDBJ whole genome shotgun (WGS) entry which is preliminary data.</text>
</comment>
<organism evidence="2 3">
    <name type="scientific">Mycolicibacterium fortuitum subsp. acetamidolyticum</name>
    <dbReference type="NCBI Taxonomy" id="144550"/>
    <lineage>
        <taxon>Bacteria</taxon>
        <taxon>Bacillati</taxon>
        <taxon>Actinomycetota</taxon>
        <taxon>Actinomycetes</taxon>
        <taxon>Mycobacteriales</taxon>
        <taxon>Mycobacteriaceae</taxon>
        <taxon>Mycolicibacterium</taxon>
    </lineage>
</organism>
<gene>
    <name evidence="2" type="ORF">RMCFA_1040</name>
</gene>